<dbReference type="PANTHER" id="PTHR43390">
    <property type="entry name" value="SIGNAL PEPTIDASE I"/>
    <property type="match status" value="1"/>
</dbReference>
<comment type="caution">
    <text evidence="9">The sequence shown here is derived from an EMBL/GenBank/DDBJ whole genome shotgun (WGS) entry which is preliminary data.</text>
</comment>
<dbReference type="Pfam" id="PF10502">
    <property type="entry name" value="Peptidase_S26"/>
    <property type="match status" value="1"/>
</dbReference>
<dbReference type="PROSITE" id="PS00761">
    <property type="entry name" value="SPASE_I_3"/>
    <property type="match status" value="1"/>
</dbReference>
<evidence type="ECO:0000256" key="2">
    <source>
        <dbReference type="ARBA" id="ARBA00004401"/>
    </source>
</evidence>
<dbReference type="PANTHER" id="PTHR43390:SF1">
    <property type="entry name" value="CHLOROPLAST PROCESSING PEPTIDASE"/>
    <property type="match status" value="1"/>
</dbReference>
<dbReference type="EMBL" id="PKGO01000005">
    <property type="protein sequence ID" value="PKY70266.1"/>
    <property type="molecule type" value="Genomic_DNA"/>
</dbReference>
<keyword evidence="7" id="KW-1133">Transmembrane helix</keyword>
<dbReference type="Proteomes" id="UP000242755">
    <property type="component" value="Unassembled WGS sequence"/>
</dbReference>
<dbReference type="GO" id="GO:0004252">
    <property type="term" value="F:serine-type endopeptidase activity"/>
    <property type="evidence" value="ECO:0007669"/>
    <property type="project" value="InterPro"/>
</dbReference>
<evidence type="ECO:0000313" key="9">
    <source>
        <dbReference type="EMBL" id="KXZ59702.1"/>
    </source>
</evidence>
<evidence type="ECO:0000313" key="11">
    <source>
        <dbReference type="Proteomes" id="UP000242755"/>
    </source>
</evidence>
<dbReference type="CDD" id="cd06530">
    <property type="entry name" value="S26_SPase_I"/>
    <property type="match status" value="1"/>
</dbReference>
<feature type="active site" evidence="6">
    <location>
        <position position="46"/>
    </location>
</feature>
<evidence type="ECO:0000259" key="8">
    <source>
        <dbReference type="Pfam" id="PF10502"/>
    </source>
</evidence>
<dbReference type="InterPro" id="IPR000223">
    <property type="entry name" value="Pept_S26A_signal_pept_1"/>
</dbReference>
<organism evidence="9 12">
    <name type="scientific">Brevibacterium ravenspurgense</name>
    <dbReference type="NCBI Taxonomy" id="479117"/>
    <lineage>
        <taxon>Bacteria</taxon>
        <taxon>Bacillati</taxon>
        <taxon>Actinomycetota</taxon>
        <taxon>Actinomycetes</taxon>
        <taxon>Micrococcales</taxon>
        <taxon>Brevibacteriaceae</taxon>
        <taxon>Brevibacterium</taxon>
    </lineage>
</organism>
<evidence type="ECO:0000256" key="1">
    <source>
        <dbReference type="ARBA" id="ARBA00000677"/>
    </source>
</evidence>
<evidence type="ECO:0000256" key="5">
    <source>
        <dbReference type="ARBA" id="ARBA00022801"/>
    </source>
</evidence>
<dbReference type="InterPro" id="IPR036286">
    <property type="entry name" value="LexA/Signal_pep-like_sf"/>
</dbReference>
<reference evidence="10 11" key="2">
    <citation type="submission" date="2017-12" db="EMBL/GenBank/DDBJ databases">
        <title>Phylogenetic diversity of female urinary microbiome.</title>
        <authorList>
            <person name="Thomas-White K."/>
            <person name="Wolfe A.J."/>
        </authorList>
    </citation>
    <scope>NUCLEOTIDE SEQUENCE [LARGE SCALE GENOMIC DNA]</scope>
    <source>
        <strain evidence="10 11">UMB0426</strain>
    </source>
</reference>
<dbReference type="GO" id="GO:0009003">
    <property type="term" value="F:signal peptidase activity"/>
    <property type="evidence" value="ECO:0007669"/>
    <property type="project" value="UniProtKB-EC"/>
</dbReference>
<evidence type="ECO:0000256" key="4">
    <source>
        <dbReference type="ARBA" id="ARBA00013208"/>
    </source>
</evidence>
<proteinExistence type="inferred from homology"/>
<evidence type="ECO:0000313" key="12">
    <source>
        <dbReference type="Proteomes" id="UP000243589"/>
    </source>
</evidence>
<evidence type="ECO:0000256" key="7">
    <source>
        <dbReference type="RuleBase" id="RU362042"/>
    </source>
</evidence>
<sequence length="223" mass="24588">MTERKKDGSKALRGLREIAIIVVIALVVSFAIKTFVVRSFYIPSSSMENTLQIDDRIMVNQLPWNEPQRGQIIVFDDPGGWLPPDTSGSYKPNPVLEFLGLVPANAGQQLIKRVIGVGGDTVECCDEKGRLKVNGQPIDETYIKRGTDPSAIKFKVEVPEGSYWVMGDNRANSLDSRYNTESAGGPFVSKDNVVGTVFVINWPLDRFSRVKAATEVFADVPNP</sequence>
<comment type="similarity">
    <text evidence="3 7">Belongs to the peptidase S26 family.</text>
</comment>
<feature type="transmembrane region" description="Helical" evidence="7">
    <location>
        <begin position="20"/>
        <end position="41"/>
    </location>
</feature>
<dbReference type="EC" id="3.4.21.89" evidence="4 7"/>
<evidence type="ECO:0000256" key="3">
    <source>
        <dbReference type="ARBA" id="ARBA00009370"/>
    </source>
</evidence>
<dbReference type="NCBIfam" id="TIGR02227">
    <property type="entry name" value="sigpep_I_bact"/>
    <property type="match status" value="1"/>
</dbReference>
<dbReference type="PRINTS" id="PR00727">
    <property type="entry name" value="LEADERPTASE"/>
</dbReference>
<feature type="domain" description="Peptidase S26" evidence="8">
    <location>
        <begin position="16"/>
        <end position="202"/>
    </location>
</feature>
<dbReference type="Proteomes" id="UP000243589">
    <property type="component" value="Unassembled WGS sequence"/>
</dbReference>
<keyword evidence="5 7" id="KW-0378">Hydrolase</keyword>
<comment type="catalytic activity">
    <reaction evidence="1 7">
        <text>Cleavage of hydrophobic, N-terminal signal or leader sequences from secreted and periplasmic proteins.</text>
        <dbReference type="EC" id="3.4.21.89"/>
    </reaction>
</comment>
<evidence type="ECO:0000313" key="10">
    <source>
        <dbReference type="EMBL" id="PKY70266.1"/>
    </source>
</evidence>
<feature type="active site" evidence="6">
    <location>
        <position position="112"/>
    </location>
</feature>
<dbReference type="AlphaFoldDB" id="A0A150HC67"/>
<dbReference type="SUPFAM" id="SSF51306">
    <property type="entry name" value="LexA/Signal peptidase"/>
    <property type="match status" value="1"/>
</dbReference>
<accession>A0A150HC67</accession>
<dbReference type="EMBL" id="LQQC01000002">
    <property type="protein sequence ID" value="KXZ59702.1"/>
    <property type="molecule type" value="Genomic_DNA"/>
</dbReference>
<keyword evidence="12" id="KW-1185">Reference proteome</keyword>
<protein>
    <recommendedName>
        <fullName evidence="4 7">Signal peptidase I</fullName>
        <ecNumber evidence="4 7">3.4.21.89</ecNumber>
    </recommendedName>
</protein>
<dbReference type="GO" id="GO:0005886">
    <property type="term" value="C:plasma membrane"/>
    <property type="evidence" value="ECO:0007669"/>
    <property type="project" value="UniProtKB-SubCell"/>
</dbReference>
<dbReference type="Gene3D" id="2.10.109.10">
    <property type="entry name" value="Umud Fragment, subunit A"/>
    <property type="match status" value="1"/>
</dbReference>
<keyword evidence="7" id="KW-0472">Membrane</keyword>
<dbReference type="STRING" id="1176165.GCA_001584405_00475"/>
<dbReference type="RefSeq" id="WP_019174829.1">
    <property type="nucleotide sequence ID" value="NZ_JAKRCZ010000004.1"/>
</dbReference>
<dbReference type="GO" id="GO:0006465">
    <property type="term" value="P:signal peptide processing"/>
    <property type="evidence" value="ECO:0007669"/>
    <property type="project" value="InterPro"/>
</dbReference>
<evidence type="ECO:0000256" key="6">
    <source>
        <dbReference type="PIRSR" id="PIRSR600223-1"/>
    </source>
</evidence>
<reference evidence="9 12" key="1">
    <citation type="submission" date="2016-01" db="EMBL/GenBank/DDBJ databases">
        <title>Use of Whole Genome Sequencing to ascertain that Brevibacterium massiliense (Roux, Raoult 2009) is a later heterotypic synonym of Brevibacterium ravenspurgense (Mages 2008).</title>
        <authorList>
            <person name="Bernier A.-M."/>
            <person name="Burdz T."/>
            <person name="Huynh C."/>
            <person name="Pachecho A.L."/>
            <person name="Wiebe D."/>
            <person name="Bonner C."/>
            <person name="Bernard K."/>
        </authorList>
    </citation>
    <scope>NUCLEOTIDE SEQUENCE [LARGE SCALE GENOMIC DNA]</scope>
    <source>
        <strain evidence="9 12">CCUG56047</strain>
    </source>
</reference>
<dbReference type="InterPro" id="IPR019758">
    <property type="entry name" value="Pept_S26A_signal_pept_1_CS"/>
</dbReference>
<keyword evidence="7" id="KW-0812">Transmembrane</keyword>
<dbReference type="PATRIC" id="fig|479117.4.peg.170"/>
<dbReference type="InterPro" id="IPR019533">
    <property type="entry name" value="Peptidase_S26"/>
</dbReference>
<gene>
    <name evidence="9" type="primary">lepB_2</name>
    <name evidence="10" type="synonym">lepB</name>
    <name evidence="9" type="ORF">Bravens_00174</name>
    <name evidence="10" type="ORF">CYJ40_05930</name>
</gene>
<keyword evidence="7" id="KW-0645">Protease</keyword>
<comment type="subcellular location">
    <subcellularLocation>
        <location evidence="2">Cell membrane</location>
        <topology evidence="2">Single-pass type II membrane protein</topology>
    </subcellularLocation>
    <subcellularLocation>
        <location evidence="7">Membrane</location>
        <topology evidence="7">Single-pass type II membrane protein</topology>
    </subcellularLocation>
</comment>
<name>A0A150HC67_9MICO</name>